<proteinExistence type="predicted"/>
<dbReference type="SUPFAM" id="SSF48295">
    <property type="entry name" value="TrpR-like"/>
    <property type="match status" value="1"/>
</dbReference>
<keyword evidence="2" id="KW-1185">Reference proteome</keyword>
<dbReference type="Proteomes" id="UP000580856">
    <property type="component" value="Unassembled WGS sequence"/>
</dbReference>
<protein>
    <submittedName>
        <fullName evidence="1">Transposase-like protein</fullName>
    </submittedName>
</protein>
<dbReference type="GO" id="GO:0043565">
    <property type="term" value="F:sequence-specific DNA binding"/>
    <property type="evidence" value="ECO:0007669"/>
    <property type="project" value="InterPro"/>
</dbReference>
<comment type="caution">
    <text evidence="1">The sequence shown here is derived from an EMBL/GenBank/DDBJ whole genome shotgun (WGS) entry which is preliminary data.</text>
</comment>
<accession>A0A846QQ02</accession>
<evidence type="ECO:0000313" key="2">
    <source>
        <dbReference type="Proteomes" id="UP000580856"/>
    </source>
</evidence>
<dbReference type="RefSeq" id="WP_167940360.1">
    <property type="nucleotide sequence ID" value="NZ_JAATJA010000001.1"/>
</dbReference>
<sequence length="90" mass="10300">MRRKWDARTKARVVLAGLMGGCVTDICRENGIRPGLYYKWRGQFLEKAHTLFEQDQRPQTPAELEAENARLKRLVGQLTLELDRDGGSGR</sequence>
<dbReference type="EMBL" id="JAATJA010000001">
    <property type="protein sequence ID" value="NJB67294.1"/>
    <property type="molecule type" value="Genomic_DNA"/>
</dbReference>
<dbReference type="Pfam" id="PF01527">
    <property type="entry name" value="HTH_Tnp_1"/>
    <property type="match status" value="1"/>
</dbReference>
<dbReference type="GO" id="GO:0006313">
    <property type="term" value="P:DNA transposition"/>
    <property type="evidence" value="ECO:0007669"/>
    <property type="project" value="InterPro"/>
</dbReference>
<dbReference type="AlphaFoldDB" id="A0A846QQ02"/>
<reference evidence="1 2" key="1">
    <citation type="submission" date="2020-03" db="EMBL/GenBank/DDBJ databases">
        <title>Genomic Encyclopedia of Type Strains, Phase IV (KMG-IV): sequencing the most valuable type-strain genomes for metagenomic binning, comparative biology and taxonomic classification.</title>
        <authorList>
            <person name="Goeker M."/>
        </authorList>
    </citation>
    <scope>NUCLEOTIDE SEQUENCE [LARGE SCALE GENOMIC DNA]</scope>
    <source>
        <strain evidence="1 2">DSM 24233</strain>
    </source>
</reference>
<dbReference type="InterPro" id="IPR002514">
    <property type="entry name" value="Transposase_8"/>
</dbReference>
<dbReference type="InterPro" id="IPR010921">
    <property type="entry name" value="Trp_repressor/repl_initiator"/>
</dbReference>
<organism evidence="1 2">
    <name type="scientific">Desulfobaculum xiamenense</name>
    <dbReference type="NCBI Taxonomy" id="995050"/>
    <lineage>
        <taxon>Bacteria</taxon>
        <taxon>Pseudomonadati</taxon>
        <taxon>Thermodesulfobacteriota</taxon>
        <taxon>Desulfovibrionia</taxon>
        <taxon>Desulfovibrionales</taxon>
        <taxon>Desulfovibrionaceae</taxon>
        <taxon>Desulfobaculum</taxon>
    </lineage>
</organism>
<name>A0A846QQ02_9BACT</name>
<evidence type="ECO:0000313" key="1">
    <source>
        <dbReference type="EMBL" id="NJB67294.1"/>
    </source>
</evidence>
<gene>
    <name evidence="1" type="ORF">GGQ74_000934</name>
</gene>
<dbReference type="GO" id="GO:0004803">
    <property type="term" value="F:transposase activity"/>
    <property type="evidence" value="ECO:0007669"/>
    <property type="project" value="InterPro"/>
</dbReference>